<name>A0A2M4B501_9DIPT</name>
<proteinExistence type="predicted"/>
<feature type="compositionally biased region" description="Low complexity" evidence="1">
    <location>
        <begin position="38"/>
        <end position="68"/>
    </location>
</feature>
<sequence length="78" mass="7535">MAVRSVPYFCSVHSSALSIISSLASCATPESDSVSRHSLALSTGAPSSAAAAESGTGSSSPMMISSGSGARGKNSSPG</sequence>
<evidence type="ECO:0000313" key="2">
    <source>
        <dbReference type="EMBL" id="MBW47898.1"/>
    </source>
</evidence>
<accession>A0A2M4B501</accession>
<dbReference type="EMBL" id="GGFK01014577">
    <property type="protein sequence ID" value="MBW47898.1"/>
    <property type="molecule type" value="Transcribed_RNA"/>
</dbReference>
<protein>
    <submittedName>
        <fullName evidence="2">Putative secreted protein</fullName>
    </submittedName>
</protein>
<evidence type="ECO:0000256" key="1">
    <source>
        <dbReference type="SAM" id="MobiDB-lite"/>
    </source>
</evidence>
<organism evidence="2">
    <name type="scientific">Anopheles triannulatus</name>
    <dbReference type="NCBI Taxonomy" id="58253"/>
    <lineage>
        <taxon>Eukaryota</taxon>
        <taxon>Metazoa</taxon>
        <taxon>Ecdysozoa</taxon>
        <taxon>Arthropoda</taxon>
        <taxon>Hexapoda</taxon>
        <taxon>Insecta</taxon>
        <taxon>Pterygota</taxon>
        <taxon>Neoptera</taxon>
        <taxon>Endopterygota</taxon>
        <taxon>Diptera</taxon>
        <taxon>Nematocera</taxon>
        <taxon>Culicoidea</taxon>
        <taxon>Culicidae</taxon>
        <taxon>Anophelinae</taxon>
        <taxon>Anopheles</taxon>
    </lineage>
</organism>
<reference evidence="2" key="1">
    <citation type="submission" date="2018-01" db="EMBL/GenBank/DDBJ databases">
        <title>An insight into the sialome of Amazonian anophelines.</title>
        <authorList>
            <person name="Ribeiro J.M."/>
            <person name="Scarpassa V."/>
            <person name="Calvo E."/>
        </authorList>
    </citation>
    <scope>NUCLEOTIDE SEQUENCE</scope>
    <source>
        <tissue evidence="2">Salivary glands</tissue>
    </source>
</reference>
<dbReference type="AlphaFoldDB" id="A0A2M4B501"/>
<dbReference type="PROSITE" id="PS51257">
    <property type="entry name" value="PROKAR_LIPOPROTEIN"/>
    <property type="match status" value="1"/>
</dbReference>
<feature type="region of interest" description="Disordered" evidence="1">
    <location>
        <begin position="35"/>
        <end position="78"/>
    </location>
</feature>